<evidence type="ECO:0000313" key="2">
    <source>
        <dbReference type="Proteomes" id="UP001183615"/>
    </source>
</evidence>
<reference evidence="2" key="1">
    <citation type="submission" date="2023-07" db="EMBL/GenBank/DDBJ databases">
        <title>30 novel species of actinomycetes from the DSMZ collection.</title>
        <authorList>
            <person name="Nouioui I."/>
        </authorList>
    </citation>
    <scope>NUCLEOTIDE SEQUENCE [LARGE SCALE GENOMIC DNA]</scope>
    <source>
        <strain evidence="2">DSM 41886</strain>
    </source>
</reference>
<keyword evidence="2" id="KW-1185">Reference proteome</keyword>
<organism evidence="1 2">
    <name type="scientific">Streptomyces johnsoniae</name>
    <dbReference type="NCBI Taxonomy" id="3075532"/>
    <lineage>
        <taxon>Bacteria</taxon>
        <taxon>Bacillati</taxon>
        <taxon>Actinomycetota</taxon>
        <taxon>Actinomycetes</taxon>
        <taxon>Kitasatosporales</taxon>
        <taxon>Streptomycetaceae</taxon>
        <taxon>Streptomyces</taxon>
    </lineage>
</organism>
<evidence type="ECO:0000313" key="1">
    <source>
        <dbReference type="EMBL" id="MDT0446336.1"/>
    </source>
</evidence>
<comment type="caution">
    <text evidence="1">The sequence shown here is derived from an EMBL/GenBank/DDBJ whole genome shotgun (WGS) entry which is preliminary data.</text>
</comment>
<evidence type="ECO:0008006" key="3">
    <source>
        <dbReference type="Google" id="ProtNLM"/>
    </source>
</evidence>
<dbReference type="RefSeq" id="WP_077062974.1">
    <property type="nucleotide sequence ID" value="NZ_JAVREV010000018.1"/>
</dbReference>
<protein>
    <recommendedName>
        <fullName evidence="3">CopG family transcriptional regulator</fullName>
    </recommendedName>
</protein>
<accession>A0ABU2SBJ1</accession>
<dbReference type="EMBL" id="JAVREV010000018">
    <property type="protein sequence ID" value="MDT0446336.1"/>
    <property type="molecule type" value="Genomic_DNA"/>
</dbReference>
<gene>
    <name evidence="1" type="ORF">RM779_27615</name>
</gene>
<dbReference type="Proteomes" id="UP001183615">
    <property type="component" value="Unassembled WGS sequence"/>
</dbReference>
<sequence>MGGDKADYERISITVPRELAEELRGMRDSQVIESVSAFVTRSVAGQIDRERRHRESTERLRHDFGLDEDRAALTQAWADDVTNRRTSLSLQQYLDARRRSVA</sequence>
<proteinExistence type="predicted"/>
<name>A0ABU2SBJ1_9ACTN</name>